<sequence>MIFYCQFQLLMLLRKVYDSEMFTYKKHFLSDFNYFCRNILKLNTYADFYFCSDCFKI</sequence>
<dbReference type="EMBL" id="CP061800">
    <property type="protein sequence ID" value="QTA86506.1"/>
    <property type="molecule type" value="Genomic_DNA"/>
</dbReference>
<name>A0A975BJC6_9BACT</name>
<dbReference type="KEGG" id="dmm:dnm_025300"/>
<keyword evidence="2" id="KW-1185">Reference proteome</keyword>
<accession>A0A975BJC6</accession>
<gene>
    <name evidence="1" type="ORF">dnm_025300</name>
</gene>
<protein>
    <submittedName>
        <fullName evidence="1">Uncharacterized protein</fullName>
    </submittedName>
</protein>
<evidence type="ECO:0000313" key="1">
    <source>
        <dbReference type="EMBL" id="QTA86506.1"/>
    </source>
</evidence>
<evidence type="ECO:0000313" key="2">
    <source>
        <dbReference type="Proteomes" id="UP000663722"/>
    </source>
</evidence>
<dbReference type="AlphaFoldDB" id="A0A975BJC6"/>
<dbReference type="Proteomes" id="UP000663722">
    <property type="component" value="Chromosome"/>
</dbReference>
<proteinExistence type="predicted"/>
<organism evidence="1 2">
    <name type="scientific">Desulfonema magnum</name>
    <dbReference type="NCBI Taxonomy" id="45655"/>
    <lineage>
        <taxon>Bacteria</taxon>
        <taxon>Pseudomonadati</taxon>
        <taxon>Thermodesulfobacteriota</taxon>
        <taxon>Desulfobacteria</taxon>
        <taxon>Desulfobacterales</taxon>
        <taxon>Desulfococcaceae</taxon>
        <taxon>Desulfonema</taxon>
    </lineage>
</organism>
<reference evidence="1" key="1">
    <citation type="journal article" date="2021" name="Microb. Physiol.">
        <title>Proteogenomic Insights into the Physiology of Marine, Sulfate-Reducing, Filamentous Desulfonema limicola and Desulfonema magnum.</title>
        <authorList>
            <person name="Schnaars V."/>
            <person name="Wohlbrand L."/>
            <person name="Scheve S."/>
            <person name="Hinrichs C."/>
            <person name="Reinhardt R."/>
            <person name="Rabus R."/>
        </authorList>
    </citation>
    <scope>NUCLEOTIDE SEQUENCE</scope>
    <source>
        <strain evidence="1">4be13</strain>
    </source>
</reference>